<dbReference type="Pfam" id="PF13793">
    <property type="entry name" value="Pribosyltran_N"/>
    <property type="match status" value="1"/>
</dbReference>
<keyword evidence="4 9" id="KW-0547">Nucleotide-binding</keyword>
<dbReference type="InterPro" id="IPR029099">
    <property type="entry name" value="Pribosyltran_N"/>
</dbReference>
<dbReference type="SUPFAM" id="SSF53271">
    <property type="entry name" value="PRTase-like"/>
    <property type="match status" value="1"/>
</dbReference>
<comment type="cofactor">
    <cofactor evidence="9">
        <name>Mg(2+)</name>
        <dbReference type="ChEBI" id="CHEBI:18420"/>
    </cofactor>
    <text evidence="9">Binds 2 Mg(2+) ions per subunit.</text>
</comment>
<evidence type="ECO:0000256" key="9">
    <source>
        <dbReference type="HAMAP-Rule" id="MF_00583"/>
    </source>
</evidence>
<evidence type="ECO:0000313" key="12">
    <source>
        <dbReference type="Proteomes" id="UP000831880"/>
    </source>
</evidence>
<accession>A0ABY4GTJ1</accession>
<dbReference type="Pfam" id="PF14572">
    <property type="entry name" value="Pribosyl_synth"/>
    <property type="match status" value="1"/>
</dbReference>
<evidence type="ECO:0000259" key="10">
    <source>
        <dbReference type="Pfam" id="PF13793"/>
    </source>
</evidence>
<dbReference type="EMBL" id="CP095074">
    <property type="protein sequence ID" value="UOQ91354.1"/>
    <property type="molecule type" value="Genomic_DNA"/>
</dbReference>
<gene>
    <name evidence="9" type="primary">prs</name>
    <name evidence="11" type="ORF">MUO14_12130</name>
</gene>
<dbReference type="InterPro" id="IPR005946">
    <property type="entry name" value="Rib-P_diPkinase"/>
</dbReference>
<dbReference type="PROSITE" id="PS00114">
    <property type="entry name" value="PRPP_SYNTHASE"/>
    <property type="match status" value="1"/>
</dbReference>
<keyword evidence="7 9" id="KW-0460">Magnesium</keyword>
<evidence type="ECO:0000256" key="2">
    <source>
        <dbReference type="ARBA" id="ARBA00022723"/>
    </source>
</evidence>
<evidence type="ECO:0000256" key="5">
    <source>
        <dbReference type="ARBA" id="ARBA00022777"/>
    </source>
</evidence>
<keyword evidence="2 9" id="KW-0479">Metal-binding</keyword>
<dbReference type="PANTHER" id="PTHR10210">
    <property type="entry name" value="RIBOSE-PHOSPHATE DIPHOSPHOKINASE FAMILY MEMBER"/>
    <property type="match status" value="1"/>
</dbReference>
<keyword evidence="9" id="KW-0963">Cytoplasm</keyword>
<feature type="binding site" evidence="9">
    <location>
        <begin position="102"/>
        <end position="103"/>
    </location>
    <ligand>
        <name>ATP</name>
        <dbReference type="ChEBI" id="CHEBI:30616"/>
    </ligand>
</feature>
<comment type="subunit">
    <text evidence="9">Homohexamer.</text>
</comment>
<evidence type="ECO:0000256" key="8">
    <source>
        <dbReference type="ARBA" id="ARBA00049535"/>
    </source>
</evidence>
<dbReference type="InterPro" id="IPR029057">
    <property type="entry name" value="PRTase-like"/>
</dbReference>
<feature type="domain" description="Ribose-phosphate pyrophosphokinase N-terminal" evidence="10">
    <location>
        <begin position="10"/>
        <end position="126"/>
    </location>
</feature>
<evidence type="ECO:0000256" key="6">
    <source>
        <dbReference type="ARBA" id="ARBA00022840"/>
    </source>
</evidence>
<dbReference type="InterPro" id="IPR000842">
    <property type="entry name" value="PRib_PP_synth_CS"/>
</dbReference>
<dbReference type="NCBIfam" id="NF002618">
    <property type="entry name" value="PRK02269.1"/>
    <property type="match status" value="1"/>
</dbReference>
<proteinExistence type="inferred from homology"/>
<evidence type="ECO:0000313" key="11">
    <source>
        <dbReference type="EMBL" id="UOQ91354.1"/>
    </source>
</evidence>
<dbReference type="PANTHER" id="PTHR10210:SF41">
    <property type="entry name" value="RIBOSE-PHOSPHATE PYROPHOSPHOKINASE 1, CHLOROPLASTIC"/>
    <property type="match status" value="1"/>
</dbReference>
<keyword evidence="6 9" id="KW-0067">ATP-binding</keyword>
<dbReference type="Gene3D" id="3.40.50.2020">
    <property type="match status" value="2"/>
</dbReference>
<sequence>MATGYKDSKLKVFSLNSNPELAEEIAENIGTNLGKCTVTRFSDGEIQINIDESIRGCDVYVVQSTCAPVNQHIMELLIMIDALKRASASTINIVMPYYGYARQDRKARAREPITAKLVANLLETAGASRVIMLDLHAPQIQGFFDMPIDHLVGVPILSDYFEEKNFDDVVIVSPDHGGVTRARKMADRLKAPIAIIDKRRPRPNVAEVMNIVGNIEGKTAIMIDDIIDTAGTITLAANALVENGAKDVYACCTHPVLSGPAIERIDNSNIKELVVTNTIPLGEDKESEKITPLSVAPLISEAIIRVHERQSVSILFD</sequence>
<evidence type="ECO:0000256" key="4">
    <source>
        <dbReference type="ARBA" id="ARBA00022741"/>
    </source>
</evidence>
<comment type="similarity">
    <text evidence="9">Belongs to the ribose-phosphate pyrophosphokinase family. Class I subfamily.</text>
</comment>
<feature type="binding site" evidence="9">
    <location>
        <position position="224"/>
    </location>
    <ligand>
        <name>D-ribose 5-phosphate</name>
        <dbReference type="ChEBI" id="CHEBI:78346"/>
    </ligand>
</feature>
<dbReference type="InterPro" id="IPR000836">
    <property type="entry name" value="PRTase_dom"/>
</dbReference>
<feature type="binding site" evidence="9">
    <location>
        <position position="200"/>
    </location>
    <ligand>
        <name>D-ribose 5-phosphate</name>
        <dbReference type="ChEBI" id="CHEBI:78346"/>
    </ligand>
</feature>
<name>A0ABY4GTJ1_9BACI</name>
<dbReference type="SMART" id="SM01400">
    <property type="entry name" value="Pribosyltran_N"/>
    <property type="match status" value="1"/>
</dbReference>
<evidence type="ECO:0000256" key="7">
    <source>
        <dbReference type="ARBA" id="ARBA00022842"/>
    </source>
</evidence>
<feature type="active site" evidence="9">
    <location>
        <position position="198"/>
    </location>
</feature>
<feature type="binding site" evidence="9">
    <location>
        <begin position="228"/>
        <end position="232"/>
    </location>
    <ligand>
        <name>D-ribose 5-phosphate</name>
        <dbReference type="ChEBI" id="CHEBI:78346"/>
    </ligand>
</feature>
<protein>
    <recommendedName>
        <fullName evidence="9">Ribose-phosphate pyrophosphokinase</fullName>
        <shortName evidence="9">RPPK</shortName>
        <ecNumber evidence="9">2.7.6.1</ecNumber>
    </recommendedName>
    <alternativeName>
        <fullName evidence="9">5-phospho-D-ribosyl alpha-1-diphosphate synthase</fullName>
    </alternativeName>
    <alternativeName>
        <fullName evidence="9">Phosphoribosyl diphosphate synthase</fullName>
    </alternativeName>
    <alternativeName>
        <fullName evidence="9">Phosphoribosyl pyrophosphate synthase</fullName>
        <shortName evidence="9">P-Rib-PP synthase</shortName>
        <shortName evidence="9">PRPP synthase</shortName>
        <shortName evidence="9">PRPPase</shortName>
    </alternativeName>
</protein>
<dbReference type="GO" id="GO:0004749">
    <property type="term" value="F:ribose phosphate diphosphokinase activity"/>
    <property type="evidence" value="ECO:0007669"/>
    <property type="project" value="UniProtKB-EC"/>
</dbReference>
<comment type="subcellular location">
    <subcellularLocation>
        <location evidence="9">Cytoplasm</location>
    </subcellularLocation>
</comment>
<feature type="binding site" evidence="9">
    <location>
        <position position="136"/>
    </location>
    <ligand>
        <name>Mg(2+)</name>
        <dbReference type="ChEBI" id="CHEBI:18420"/>
    </ligand>
</feature>
<keyword evidence="5 9" id="KW-0418">Kinase</keyword>
<dbReference type="HAMAP" id="MF_00583_B">
    <property type="entry name" value="RibP_PPkinase_B"/>
    <property type="match status" value="1"/>
</dbReference>
<dbReference type="InterPro" id="IPR037515">
    <property type="entry name" value="Rib-P_diPkinase_bac"/>
</dbReference>
<keyword evidence="3 9" id="KW-0545">Nucleotide biosynthesis</keyword>
<dbReference type="EC" id="2.7.6.1" evidence="9"/>
<dbReference type="NCBIfam" id="NF002320">
    <property type="entry name" value="PRK01259.1"/>
    <property type="match status" value="1"/>
</dbReference>
<evidence type="ECO:0000256" key="3">
    <source>
        <dbReference type="ARBA" id="ARBA00022727"/>
    </source>
</evidence>
<comment type="pathway">
    <text evidence="9">Metabolic intermediate biosynthesis; 5-phospho-alpha-D-ribose 1-diphosphate biosynthesis; 5-phospho-alpha-D-ribose 1-diphosphate from D-ribose 5-phosphate (route I): step 1/1.</text>
</comment>
<dbReference type="RefSeq" id="WP_244750979.1">
    <property type="nucleotide sequence ID" value="NZ_CP095074.1"/>
</dbReference>
<comment type="catalytic activity">
    <reaction evidence="8 9">
        <text>D-ribose 5-phosphate + ATP = 5-phospho-alpha-D-ribose 1-diphosphate + AMP + H(+)</text>
        <dbReference type="Rhea" id="RHEA:15609"/>
        <dbReference type="ChEBI" id="CHEBI:15378"/>
        <dbReference type="ChEBI" id="CHEBI:30616"/>
        <dbReference type="ChEBI" id="CHEBI:58017"/>
        <dbReference type="ChEBI" id="CHEBI:78346"/>
        <dbReference type="ChEBI" id="CHEBI:456215"/>
        <dbReference type="EC" id="2.7.6.1"/>
    </reaction>
</comment>
<dbReference type="Proteomes" id="UP000831880">
    <property type="component" value="Chromosome"/>
</dbReference>
<dbReference type="CDD" id="cd06223">
    <property type="entry name" value="PRTases_typeI"/>
    <property type="match status" value="1"/>
</dbReference>
<keyword evidence="1 9" id="KW-0808">Transferase</keyword>
<organism evidence="11 12">
    <name type="scientific">Halobacillus shinanisalinarum</name>
    <dbReference type="NCBI Taxonomy" id="2932258"/>
    <lineage>
        <taxon>Bacteria</taxon>
        <taxon>Bacillati</taxon>
        <taxon>Bacillota</taxon>
        <taxon>Bacilli</taxon>
        <taxon>Bacillales</taxon>
        <taxon>Bacillaceae</taxon>
        <taxon>Halobacillus</taxon>
    </lineage>
</organism>
<comment type="function">
    <text evidence="9">Involved in the biosynthesis of the central metabolite phospho-alpha-D-ribosyl-1-pyrophosphate (PRPP) via the transfer of pyrophosphoryl group from ATP to 1-hydroxyl of ribose-5-phosphate (Rib-5-P).</text>
</comment>
<feature type="binding site" evidence="9">
    <location>
        <position position="175"/>
    </location>
    <ligand>
        <name>Mg(2+)</name>
        <dbReference type="ChEBI" id="CHEBI:18420"/>
    </ligand>
</feature>
<evidence type="ECO:0000256" key="1">
    <source>
        <dbReference type="ARBA" id="ARBA00022679"/>
    </source>
</evidence>
<keyword evidence="12" id="KW-1185">Reference proteome</keyword>
<dbReference type="NCBIfam" id="TIGR01251">
    <property type="entry name" value="ribP_PPkin"/>
    <property type="match status" value="1"/>
</dbReference>
<reference evidence="11 12" key="1">
    <citation type="submission" date="2022-04" db="EMBL/GenBank/DDBJ databases">
        <title>Halobacillus sp. isolated from saltern.</title>
        <authorList>
            <person name="Won M."/>
            <person name="Lee C.-M."/>
            <person name="Woen H.-Y."/>
            <person name="Kwon S.-W."/>
        </authorList>
    </citation>
    <scope>NUCLEOTIDE SEQUENCE [LARGE SCALE GENOMIC DNA]</scope>
    <source>
        <strain evidence="11 12">SSTM10-2</strain>
    </source>
</reference>
<feature type="binding site" evidence="9">
    <location>
        <begin position="43"/>
        <end position="45"/>
    </location>
    <ligand>
        <name>ATP</name>
        <dbReference type="ChEBI" id="CHEBI:30616"/>
    </ligand>
</feature>